<accession>A0A5N7MXE5</accession>
<evidence type="ECO:0000313" key="2">
    <source>
        <dbReference type="EMBL" id="MPR28756.1"/>
    </source>
</evidence>
<keyword evidence="3" id="KW-1185">Reference proteome</keyword>
<organism evidence="2 3">
    <name type="scientific">Microvirga tunisiensis</name>
    <dbReference type="NCBI Taxonomy" id="2108360"/>
    <lineage>
        <taxon>Bacteria</taxon>
        <taxon>Pseudomonadati</taxon>
        <taxon>Pseudomonadota</taxon>
        <taxon>Alphaproteobacteria</taxon>
        <taxon>Hyphomicrobiales</taxon>
        <taxon>Methylobacteriaceae</taxon>
        <taxon>Microvirga</taxon>
    </lineage>
</organism>
<feature type="compositionally biased region" description="Polar residues" evidence="1">
    <location>
        <begin position="1"/>
        <end position="11"/>
    </location>
</feature>
<evidence type="ECO:0000313" key="3">
    <source>
        <dbReference type="Proteomes" id="UP000403266"/>
    </source>
</evidence>
<dbReference type="EMBL" id="VOSK01000169">
    <property type="protein sequence ID" value="MPR28756.1"/>
    <property type="molecule type" value="Genomic_DNA"/>
</dbReference>
<gene>
    <name evidence="2" type="ORF">FS320_27365</name>
</gene>
<dbReference type="AlphaFoldDB" id="A0A5N7MXE5"/>
<protein>
    <submittedName>
        <fullName evidence="2">Uncharacterized protein</fullName>
    </submittedName>
</protein>
<reference evidence="2 3" key="1">
    <citation type="journal article" date="2019" name="Syst. Appl. Microbiol.">
        <title>Microvirga tunisiensis sp. nov., a root nodule symbiotic bacterium isolated from Lupinus micranthus and L. luteus grown in Northern Tunisia.</title>
        <authorList>
            <person name="Msaddak A."/>
            <person name="Rejili M."/>
            <person name="Duran D."/>
            <person name="Mars M."/>
            <person name="Palacios J.M."/>
            <person name="Ruiz-Argueso T."/>
            <person name="Rey L."/>
            <person name="Imperial J."/>
        </authorList>
    </citation>
    <scope>NUCLEOTIDE SEQUENCE [LARGE SCALE GENOMIC DNA]</scope>
    <source>
        <strain evidence="2 3">Lmie10</strain>
    </source>
</reference>
<comment type="caution">
    <text evidence="2">The sequence shown here is derived from an EMBL/GenBank/DDBJ whole genome shotgun (WGS) entry which is preliminary data.</text>
</comment>
<proteinExistence type="predicted"/>
<name>A0A5N7MXE5_9HYPH</name>
<feature type="region of interest" description="Disordered" evidence="1">
    <location>
        <begin position="1"/>
        <end position="20"/>
    </location>
</feature>
<dbReference type="OrthoDB" id="8021013at2"/>
<evidence type="ECO:0000256" key="1">
    <source>
        <dbReference type="SAM" id="MobiDB-lite"/>
    </source>
</evidence>
<sequence length="93" mass="10792">MPITPEPNTRSVTRDAPRMYPPDLRPLLQELLAALADMDLAHQGEVAIVRGSNAEEWLKQTVIRKLEERHRERRAPYVRQLTALEERIRRLAA</sequence>
<dbReference type="Proteomes" id="UP000403266">
    <property type="component" value="Unassembled WGS sequence"/>
</dbReference>